<evidence type="ECO:0000313" key="2">
    <source>
        <dbReference type="Proteomes" id="UP000727407"/>
    </source>
</evidence>
<reference evidence="1" key="1">
    <citation type="submission" date="2020-07" db="EMBL/GenBank/DDBJ databases">
        <title>Clarias magur genome sequencing, assembly and annotation.</title>
        <authorList>
            <person name="Kushwaha B."/>
            <person name="Kumar R."/>
            <person name="Das P."/>
            <person name="Joshi C.G."/>
            <person name="Kumar D."/>
            <person name="Nagpure N.S."/>
            <person name="Pandey M."/>
            <person name="Agarwal S."/>
            <person name="Srivastava S."/>
            <person name="Singh M."/>
            <person name="Sahoo L."/>
            <person name="Jayasankar P."/>
            <person name="Meher P.K."/>
            <person name="Koringa P.G."/>
            <person name="Iquebal M.A."/>
            <person name="Das S.P."/>
            <person name="Bit A."/>
            <person name="Patnaik S."/>
            <person name="Patel N."/>
            <person name="Shah T.M."/>
            <person name="Hinsu A."/>
            <person name="Jena J.K."/>
        </authorList>
    </citation>
    <scope>NUCLEOTIDE SEQUENCE</scope>
    <source>
        <strain evidence="1">CIFAMagur01</strain>
        <tissue evidence="1">Testis</tissue>
    </source>
</reference>
<dbReference type="Proteomes" id="UP000727407">
    <property type="component" value="Unassembled WGS sequence"/>
</dbReference>
<comment type="caution">
    <text evidence="1">The sequence shown here is derived from an EMBL/GenBank/DDBJ whole genome shotgun (WGS) entry which is preliminary data.</text>
</comment>
<sequence>MSAELAGQSARAFLRFLPNSDLEGDNKRGSEHAPGASRATASLPQVCEDFEVLRPGVFTVSRFMELSEFVRKTKPELCRRRTWTHGHLREKKKTDGKVEVLEGDSSRLFCVTGNHNKWQPVYTADAISDYKRLYISSVPERHDQNESHNNLRSTLSHFVCCSMSVMLPYKNFFGLLVPTKHRIFI</sequence>
<name>A0A8J4URH9_CLAMG</name>
<evidence type="ECO:0000313" key="1">
    <source>
        <dbReference type="EMBL" id="KAF5903472.1"/>
    </source>
</evidence>
<gene>
    <name evidence="1" type="primary">myh1</name>
    <name evidence="1" type="ORF">DAT39_006853</name>
</gene>
<dbReference type="EMBL" id="QNUK01000072">
    <property type="protein sequence ID" value="KAF5903472.1"/>
    <property type="molecule type" value="Genomic_DNA"/>
</dbReference>
<protein>
    <submittedName>
        <fullName evidence="1">Myosin-7</fullName>
    </submittedName>
</protein>
<keyword evidence="2" id="KW-1185">Reference proteome</keyword>
<proteinExistence type="predicted"/>
<dbReference type="AlphaFoldDB" id="A0A8J4URH9"/>
<organism evidence="1 2">
    <name type="scientific">Clarias magur</name>
    <name type="common">Asian catfish</name>
    <name type="synonym">Macropteronotus magur</name>
    <dbReference type="NCBI Taxonomy" id="1594786"/>
    <lineage>
        <taxon>Eukaryota</taxon>
        <taxon>Metazoa</taxon>
        <taxon>Chordata</taxon>
        <taxon>Craniata</taxon>
        <taxon>Vertebrata</taxon>
        <taxon>Euteleostomi</taxon>
        <taxon>Actinopterygii</taxon>
        <taxon>Neopterygii</taxon>
        <taxon>Teleostei</taxon>
        <taxon>Ostariophysi</taxon>
        <taxon>Siluriformes</taxon>
        <taxon>Clariidae</taxon>
        <taxon>Clarias</taxon>
    </lineage>
</organism>
<accession>A0A8J4URH9</accession>